<dbReference type="InterPro" id="IPR025559">
    <property type="entry name" value="Eis_dom"/>
</dbReference>
<dbReference type="PANTHER" id="PTHR37817">
    <property type="entry name" value="N-ACETYLTRANSFERASE EIS"/>
    <property type="match status" value="1"/>
</dbReference>
<dbReference type="InterPro" id="IPR051554">
    <property type="entry name" value="Acetyltransferase_Eis"/>
</dbReference>
<dbReference type="EMBL" id="JAUTIX010000005">
    <property type="protein sequence ID" value="MDP0398985.1"/>
    <property type="molecule type" value="Genomic_DNA"/>
</dbReference>
<dbReference type="EC" id="2.3.1.-" evidence="2"/>
<keyword evidence="3" id="KW-1185">Reference proteome</keyword>
<dbReference type="Pfam" id="PF13530">
    <property type="entry name" value="SCP2_2"/>
    <property type="match status" value="1"/>
</dbReference>
<dbReference type="InterPro" id="IPR016181">
    <property type="entry name" value="Acyl_CoA_acyltransferase"/>
</dbReference>
<dbReference type="SUPFAM" id="SSF55729">
    <property type="entry name" value="Acyl-CoA N-acyltransferases (Nat)"/>
    <property type="match status" value="1"/>
</dbReference>
<keyword evidence="2" id="KW-0808">Transferase</keyword>
<dbReference type="GO" id="GO:0034069">
    <property type="term" value="F:aminoglycoside N-acetyltransferase activity"/>
    <property type="evidence" value="ECO:0007669"/>
    <property type="project" value="TreeGrafter"/>
</dbReference>
<dbReference type="InterPro" id="IPR000182">
    <property type="entry name" value="GNAT_dom"/>
</dbReference>
<dbReference type="GO" id="GO:0030649">
    <property type="term" value="P:aminoglycoside antibiotic catabolic process"/>
    <property type="evidence" value="ECO:0007669"/>
    <property type="project" value="TreeGrafter"/>
</dbReference>
<dbReference type="Proteomes" id="UP001178281">
    <property type="component" value="Unassembled WGS sequence"/>
</dbReference>
<protein>
    <submittedName>
        <fullName evidence="2">GNAT family N-acetyltransferase</fullName>
        <ecNumber evidence="2">2.3.1.-</ecNumber>
    </submittedName>
</protein>
<dbReference type="CDD" id="cd04301">
    <property type="entry name" value="NAT_SF"/>
    <property type="match status" value="1"/>
</dbReference>
<evidence type="ECO:0000313" key="3">
    <source>
        <dbReference type="Proteomes" id="UP001178281"/>
    </source>
</evidence>
<dbReference type="AlphaFoldDB" id="A0AA90NI40"/>
<dbReference type="InterPro" id="IPR041380">
    <property type="entry name" value="Acetyltransf_17"/>
</dbReference>
<accession>A0AA90NI40</accession>
<dbReference type="SUPFAM" id="SSF55718">
    <property type="entry name" value="SCP-like"/>
    <property type="match status" value="1"/>
</dbReference>
<gene>
    <name evidence="2" type="ORF">Q7X28_13715</name>
</gene>
<dbReference type="RefSeq" id="WP_305111745.1">
    <property type="nucleotide sequence ID" value="NZ_JAUTIX010000005.1"/>
</dbReference>
<dbReference type="Pfam" id="PF17668">
    <property type="entry name" value="Acetyltransf_17"/>
    <property type="match status" value="1"/>
</dbReference>
<keyword evidence="2" id="KW-0012">Acyltransferase</keyword>
<organism evidence="2 3">
    <name type="scientific">Tsukamurella strandjordii</name>
    <dbReference type="NCBI Taxonomy" id="147577"/>
    <lineage>
        <taxon>Bacteria</taxon>
        <taxon>Bacillati</taxon>
        <taxon>Actinomycetota</taxon>
        <taxon>Actinomycetes</taxon>
        <taxon>Mycobacteriales</taxon>
        <taxon>Tsukamurellaceae</taxon>
        <taxon>Tsukamurella</taxon>
    </lineage>
</organism>
<dbReference type="PROSITE" id="PS51186">
    <property type="entry name" value="GNAT"/>
    <property type="match status" value="1"/>
</dbReference>
<dbReference type="PANTHER" id="PTHR37817:SF1">
    <property type="entry name" value="N-ACETYLTRANSFERASE EIS"/>
    <property type="match status" value="1"/>
</dbReference>
<sequence length="408" mass="43891">MNGIEYERVRTEERLREFRECVEAAYLGGSVDPAAWAAALAERLPTDDFTVALDRGAAVGAFWSFAQTMTAVGGAVVPTRAISSVAVLPTHRRRGILTTMMRRCLCAAREDGYAAAALGAAEYGIYGRYGFGPAMHRLNYRIRVNREALPPVPDGDYRMVDGPTYLAASTAVHASVSIAGKVSRPPRRGERYSGLAFDDPTKYRRVVLYRAGDPVGIVLFHADEAWVGGVADARLTVVELLAARPADERALWAFVMNVDWVTTVLALRPADDLVVAVPPNPRYAEVVGRIDDPWLRPLDVPALFTARSYASPGRVVLEVHDGAWPGGAGPAHGRFAIESAGGAGECRAVADVPDLRLDVTSLAALWTADTTSTWLRDAGLATELTPGAAGRLDGMLAASRRAWMVDAF</sequence>
<dbReference type="Gene3D" id="3.30.1050.10">
    <property type="entry name" value="SCP2 sterol-binding domain"/>
    <property type="match status" value="1"/>
</dbReference>
<dbReference type="Gene3D" id="3.40.630.30">
    <property type="match status" value="2"/>
</dbReference>
<feature type="domain" description="N-acetyltransferase" evidence="1">
    <location>
        <begin position="4"/>
        <end position="156"/>
    </location>
</feature>
<evidence type="ECO:0000259" key="1">
    <source>
        <dbReference type="PROSITE" id="PS51186"/>
    </source>
</evidence>
<proteinExistence type="predicted"/>
<evidence type="ECO:0000313" key="2">
    <source>
        <dbReference type="EMBL" id="MDP0398985.1"/>
    </source>
</evidence>
<dbReference type="Pfam" id="PF13527">
    <property type="entry name" value="Acetyltransf_9"/>
    <property type="match status" value="1"/>
</dbReference>
<reference evidence="2" key="1">
    <citation type="submission" date="2023-08" db="EMBL/GenBank/DDBJ databases">
        <title>The draft genome of Tsukamurella strandjordii strain 050030.</title>
        <authorList>
            <person name="Zhao F."/>
            <person name="Feng Y."/>
            <person name="Zong Z."/>
        </authorList>
    </citation>
    <scope>NUCLEOTIDE SEQUENCE</scope>
    <source>
        <strain evidence="2">050030</strain>
    </source>
</reference>
<name>A0AA90NI40_9ACTN</name>
<dbReference type="InterPro" id="IPR036527">
    <property type="entry name" value="SCP2_sterol-bd_dom_sf"/>
</dbReference>
<comment type="caution">
    <text evidence="2">The sequence shown here is derived from an EMBL/GenBank/DDBJ whole genome shotgun (WGS) entry which is preliminary data.</text>
</comment>